<evidence type="ECO:0000256" key="1">
    <source>
        <dbReference type="SAM" id="MobiDB-lite"/>
    </source>
</evidence>
<dbReference type="EMBL" id="JBBAYM010000011">
    <property type="protein sequence ID" value="MEI5611106.1"/>
    <property type="molecule type" value="Genomic_DNA"/>
</dbReference>
<name>A0ABU8GD56_9ACTN</name>
<organism evidence="2 3">
    <name type="scientific">Streptomyces brasiliscabiei</name>
    <dbReference type="NCBI Taxonomy" id="2736302"/>
    <lineage>
        <taxon>Bacteria</taxon>
        <taxon>Bacillati</taxon>
        <taxon>Actinomycetota</taxon>
        <taxon>Actinomycetes</taxon>
        <taxon>Kitasatosporales</taxon>
        <taxon>Streptomycetaceae</taxon>
        <taxon>Streptomyces</taxon>
    </lineage>
</organism>
<protein>
    <submittedName>
        <fullName evidence="2">Uncharacterized protein</fullName>
    </submittedName>
</protein>
<gene>
    <name evidence="2" type="ORF">WB403_18255</name>
</gene>
<reference evidence="2 3" key="1">
    <citation type="submission" date="2024-03" db="EMBL/GenBank/DDBJ databases">
        <title>First Report of Pectobacterium brasiliscabiei causing potato scab in china.</title>
        <authorList>
            <person name="Handique U."/>
        </authorList>
    </citation>
    <scope>NUCLEOTIDE SEQUENCE [LARGE SCALE GENOMIC DNA]</scope>
    <source>
        <strain evidence="2 3">ZRIMU1503</strain>
    </source>
</reference>
<proteinExistence type="predicted"/>
<dbReference type="RefSeq" id="WP_336539131.1">
    <property type="nucleotide sequence ID" value="NZ_JBBAYL010000019.1"/>
</dbReference>
<evidence type="ECO:0000313" key="2">
    <source>
        <dbReference type="EMBL" id="MEI5611106.1"/>
    </source>
</evidence>
<comment type="caution">
    <text evidence="2">The sequence shown here is derived from an EMBL/GenBank/DDBJ whole genome shotgun (WGS) entry which is preliminary data.</text>
</comment>
<sequence>MRGARAGRPEADPLTALGLAARAAGPGGTVVLVDSGLRTVEPLDFRASGVLDAEPDDVAEFPVRNASLPSLSGRHLRLVGIGDTSSPQTPLPVRRYDNLVAIRCAIAEKAEAACVSVDTAPCQGRSVKRGPGCLPGHRPRRPMPSAAAGAALRSPPPTPRG</sequence>
<feature type="region of interest" description="Disordered" evidence="1">
    <location>
        <begin position="125"/>
        <end position="161"/>
    </location>
</feature>
<evidence type="ECO:0000313" key="3">
    <source>
        <dbReference type="Proteomes" id="UP001365781"/>
    </source>
</evidence>
<accession>A0ABU8GD56</accession>
<dbReference type="Proteomes" id="UP001365781">
    <property type="component" value="Unassembled WGS sequence"/>
</dbReference>
<keyword evidence="3" id="KW-1185">Reference proteome</keyword>